<dbReference type="RefSeq" id="WP_072854074.1">
    <property type="nucleotide sequence ID" value="NZ_FRAH01000155.1"/>
</dbReference>
<dbReference type="Pfam" id="PF11185">
    <property type="entry name" value="DUF2971"/>
    <property type="match status" value="1"/>
</dbReference>
<evidence type="ECO:0000313" key="1">
    <source>
        <dbReference type="EMBL" id="SHL59256.1"/>
    </source>
</evidence>
<reference evidence="1 2" key="1">
    <citation type="submission" date="2016-11" db="EMBL/GenBank/DDBJ databases">
        <authorList>
            <person name="Jaros S."/>
            <person name="Januszkiewicz K."/>
            <person name="Wedrychowicz H."/>
        </authorList>
    </citation>
    <scope>NUCLEOTIDE SEQUENCE [LARGE SCALE GENOMIC DNA]</scope>
    <source>
        <strain evidence="1 2">DSM 14214</strain>
    </source>
</reference>
<dbReference type="EMBL" id="FRAH01000155">
    <property type="protein sequence ID" value="SHL59256.1"/>
    <property type="molecule type" value="Genomic_DNA"/>
</dbReference>
<name>A0A1M7BWL0_9FIRM</name>
<accession>A0A1M7BWL0</accession>
<dbReference type="OrthoDB" id="3034312at2"/>
<dbReference type="InterPro" id="IPR021352">
    <property type="entry name" value="DUF2971"/>
</dbReference>
<evidence type="ECO:0000313" key="2">
    <source>
        <dbReference type="Proteomes" id="UP000183975"/>
    </source>
</evidence>
<protein>
    <recommendedName>
        <fullName evidence="3">DUF2971 domain-containing protein</fullName>
    </recommendedName>
</protein>
<organism evidence="1 2">
    <name type="scientific">Anaerotignum lactatifermentans DSM 14214</name>
    <dbReference type="NCBI Taxonomy" id="1121323"/>
    <lineage>
        <taxon>Bacteria</taxon>
        <taxon>Bacillati</taxon>
        <taxon>Bacillota</taxon>
        <taxon>Clostridia</taxon>
        <taxon>Lachnospirales</taxon>
        <taxon>Anaerotignaceae</taxon>
        <taxon>Anaerotignum</taxon>
    </lineage>
</organism>
<dbReference type="AlphaFoldDB" id="A0A1M7BWL0"/>
<proteinExistence type="predicted"/>
<evidence type="ECO:0008006" key="3">
    <source>
        <dbReference type="Google" id="ProtNLM"/>
    </source>
</evidence>
<sequence>MFINAQKKLANTMLYHYTTPEGLLGILQEEEVNLHFTKFTALNDKMEGKVLQKRFLDIFERLYHDGKIGKSELEKLEDCIRFDMGSFRYFINGKLVEFNLEDTFVCSFSKAQDSLPMWNYYVKNGSYQGYNIGFKNPYICSRLSDERLIYDVFRLRPIIYSEKQLEEFLRKYVDTIDWTTEDFQRCLMQILCNGVLEHKMECFSHEQEVRMIYTASKEEKKEIKYKVKNGVLVPYLERLFDKATIQEITVGPLIEQDLAVKNLREFLEQRGYSDVDIKVSEIPIRY</sequence>
<gene>
    <name evidence="1" type="ORF">SAMN02745138_03638</name>
</gene>
<dbReference type="Proteomes" id="UP000183975">
    <property type="component" value="Unassembled WGS sequence"/>
</dbReference>
<keyword evidence="2" id="KW-1185">Reference proteome</keyword>